<evidence type="ECO:0000313" key="5">
    <source>
        <dbReference type="Proteomes" id="UP000236621"/>
    </source>
</evidence>
<accession>A0A2K3QGX6</accession>
<evidence type="ECO:0000256" key="1">
    <source>
        <dbReference type="SAM" id="MobiDB-lite"/>
    </source>
</evidence>
<keyword evidence="5" id="KW-1185">Reference proteome</keyword>
<feature type="chain" id="PRO_5014426367" description="DUF7707 domain-containing protein" evidence="2">
    <location>
        <begin position="22"/>
        <end position="191"/>
    </location>
</feature>
<dbReference type="STRING" id="45235.A0A2K3QGX6"/>
<dbReference type="EMBL" id="NRSZ01000502">
    <property type="protein sequence ID" value="PNY26770.1"/>
    <property type="molecule type" value="Genomic_DNA"/>
</dbReference>
<dbReference type="AlphaFoldDB" id="A0A2K3QGX6"/>
<feature type="signal peptide" evidence="2">
    <location>
        <begin position="1"/>
        <end position="21"/>
    </location>
</feature>
<reference evidence="4 5" key="1">
    <citation type="submission" date="2017-08" db="EMBL/GenBank/DDBJ databases">
        <title>Harnessing the power of phylogenomics to disentangle the directionality and signatures of interkingdom host jumping in the parasitic fungal genus Tolypocladium.</title>
        <authorList>
            <person name="Quandt C.A."/>
            <person name="Patterson W."/>
            <person name="Spatafora J.W."/>
        </authorList>
    </citation>
    <scope>NUCLEOTIDE SEQUENCE [LARGE SCALE GENOMIC DNA]</scope>
    <source>
        <strain evidence="4 5">CBS 113982</strain>
    </source>
</reference>
<dbReference type="PANTHER" id="PTHR38118:SF2">
    <property type="entry name" value="CDP-ALCOHOL PHOSPHATIDYLTRANSFERASE PROTEIN"/>
    <property type="match status" value="1"/>
</dbReference>
<sequence length="191" mass="20320">MPSFWSTVLATAAAFAAVAHADYIIDPNSVSLGTRQVWCTNEKNTCPLICQQMEPRTTLVNDCDPEQLTYGCLCGNNKRPNVSEYTLSLPYFICQEWGNQCVKACDTNTCASDCREKHPCGATNPKRENATSSSGKGNPTASKTDGANTIFTDGPDGGSGDKNGAGLAREVGRTYGMAIVVTSLFAGFALL</sequence>
<evidence type="ECO:0000313" key="4">
    <source>
        <dbReference type="EMBL" id="PNY26770.1"/>
    </source>
</evidence>
<feature type="domain" description="DUF7707" evidence="3">
    <location>
        <begin position="24"/>
        <end position="125"/>
    </location>
</feature>
<dbReference type="OrthoDB" id="2439692at2759"/>
<gene>
    <name evidence="4" type="ORF">TCAP_03294</name>
</gene>
<keyword evidence="2" id="KW-0732">Signal</keyword>
<name>A0A2K3QGX6_9HYPO</name>
<proteinExistence type="predicted"/>
<organism evidence="4 5">
    <name type="scientific">Tolypocladium capitatum</name>
    <dbReference type="NCBI Taxonomy" id="45235"/>
    <lineage>
        <taxon>Eukaryota</taxon>
        <taxon>Fungi</taxon>
        <taxon>Dikarya</taxon>
        <taxon>Ascomycota</taxon>
        <taxon>Pezizomycotina</taxon>
        <taxon>Sordariomycetes</taxon>
        <taxon>Hypocreomycetidae</taxon>
        <taxon>Hypocreales</taxon>
        <taxon>Ophiocordycipitaceae</taxon>
        <taxon>Tolypocladium</taxon>
    </lineage>
</organism>
<dbReference type="InterPro" id="IPR056124">
    <property type="entry name" value="DUF7707"/>
</dbReference>
<evidence type="ECO:0000259" key="3">
    <source>
        <dbReference type="Pfam" id="PF24808"/>
    </source>
</evidence>
<feature type="compositionally biased region" description="Polar residues" evidence="1">
    <location>
        <begin position="130"/>
        <end position="151"/>
    </location>
</feature>
<evidence type="ECO:0000256" key="2">
    <source>
        <dbReference type="SAM" id="SignalP"/>
    </source>
</evidence>
<feature type="region of interest" description="Disordered" evidence="1">
    <location>
        <begin position="124"/>
        <end position="165"/>
    </location>
</feature>
<dbReference type="PANTHER" id="PTHR38118">
    <property type="entry name" value="ANCHORED CELL WALL PROTEIN 11-RELATED"/>
    <property type="match status" value="1"/>
</dbReference>
<dbReference type="Proteomes" id="UP000236621">
    <property type="component" value="Unassembled WGS sequence"/>
</dbReference>
<comment type="caution">
    <text evidence="4">The sequence shown here is derived from an EMBL/GenBank/DDBJ whole genome shotgun (WGS) entry which is preliminary data.</text>
</comment>
<protein>
    <recommendedName>
        <fullName evidence="3">DUF7707 domain-containing protein</fullName>
    </recommendedName>
</protein>
<dbReference type="Pfam" id="PF24808">
    <property type="entry name" value="DUF7707"/>
    <property type="match status" value="1"/>
</dbReference>